<dbReference type="RefSeq" id="WP_096431700.1">
    <property type="nucleotide sequence ID" value="NZ_NTJD01000003.1"/>
</dbReference>
<evidence type="ECO:0000313" key="3">
    <source>
        <dbReference type="Proteomes" id="UP000243507"/>
    </source>
</evidence>
<evidence type="ECO:0000256" key="1">
    <source>
        <dbReference type="SAM" id="Phobius"/>
    </source>
</evidence>
<comment type="caution">
    <text evidence="2">The sequence shown here is derived from an EMBL/GenBank/DDBJ whole genome shotgun (WGS) entry which is preliminary data.</text>
</comment>
<feature type="transmembrane region" description="Helical" evidence="1">
    <location>
        <begin position="44"/>
        <end position="65"/>
    </location>
</feature>
<feature type="transmembrane region" description="Helical" evidence="1">
    <location>
        <begin position="71"/>
        <end position="92"/>
    </location>
</feature>
<sequence length="131" mass="14147">MTNPTETELEEIAETRARYFSLRWFKELLSGQLGFGDTFWLGNYGVQLFTVPVLMLVVGLIVASAPGALNGFLGGVFAASAVWQALLLLALFKVRARTSARGGWVLAGLLLTAVSCLIALLGGYAYLFEAR</sequence>
<keyword evidence="1" id="KW-1133">Transmembrane helix</keyword>
<protein>
    <submittedName>
        <fullName evidence="2">Uncharacterized protein</fullName>
    </submittedName>
</protein>
<reference evidence="2 3" key="1">
    <citation type="submission" date="2017-09" db="EMBL/GenBank/DDBJ databases">
        <title>A multilocus sequence analysis scheme for characterization of bacteria in the genus Thioclava.</title>
        <authorList>
            <person name="Liu Y."/>
            <person name="Shao Z."/>
        </authorList>
    </citation>
    <scope>NUCLEOTIDE SEQUENCE [LARGE SCALE GENOMIC DNA]</scope>
    <source>
        <strain evidence="2 3">CAU 1312</strain>
    </source>
</reference>
<keyword evidence="1" id="KW-0472">Membrane</keyword>
<dbReference type="OrthoDB" id="7689850at2"/>
<dbReference type="AlphaFoldDB" id="A0A2A4CS40"/>
<evidence type="ECO:0000313" key="2">
    <source>
        <dbReference type="EMBL" id="PCD77088.1"/>
    </source>
</evidence>
<proteinExistence type="predicted"/>
<keyword evidence="1" id="KW-0812">Transmembrane</keyword>
<feature type="transmembrane region" description="Helical" evidence="1">
    <location>
        <begin position="104"/>
        <end position="127"/>
    </location>
</feature>
<dbReference type="EMBL" id="NTJD01000003">
    <property type="protein sequence ID" value="PCD77088.1"/>
    <property type="molecule type" value="Genomic_DNA"/>
</dbReference>
<organism evidence="2 3">
    <name type="scientific">Pseudothioclava arenosa</name>
    <dbReference type="NCBI Taxonomy" id="1795308"/>
    <lineage>
        <taxon>Bacteria</taxon>
        <taxon>Pseudomonadati</taxon>
        <taxon>Pseudomonadota</taxon>
        <taxon>Alphaproteobacteria</taxon>
        <taxon>Rhodobacterales</taxon>
        <taxon>Paracoccaceae</taxon>
        <taxon>Pseudothioclava</taxon>
    </lineage>
</organism>
<name>A0A2A4CS40_9RHOB</name>
<gene>
    <name evidence="2" type="ORF">CLN94_04750</name>
</gene>
<keyword evidence="3" id="KW-1185">Reference proteome</keyword>
<dbReference type="Proteomes" id="UP000243507">
    <property type="component" value="Unassembled WGS sequence"/>
</dbReference>
<accession>A0A2A4CS40</accession>